<reference evidence="1 2" key="1">
    <citation type="submission" date="2016-09" db="EMBL/GenBank/DDBJ databases">
        <authorList>
            <consortium name="Pathogen Informatics"/>
        </authorList>
    </citation>
    <scope>NUCLEOTIDE SEQUENCE [LARGE SCALE GENOMIC DNA]</scope>
</reference>
<proteinExistence type="predicted"/>
<dbReference type="EMBL" id="OFAE01000011">
    <property type="protein sequence ID" value="SOV84017.1"/>
    <property type="molecule type" value="Genomic_DNA"/>
</dbReference>
<evidence type="ECO:0000313" key="1">
    <source>
        <dbReference type="EMBL" id="SOV84017.1"/>
    </source>
</evidence>
<organism evidence="1 2">
    <name type="scientific">Plasmodium reichenowi</name>
    <dbReference type="NCBI Taxonomy" id="5854"/>
    <lineage>
        <taxon>Eukaryota</taxon>
        <taxon>Sar</taxon>
        <taxon>Alveolata</taxon>
        <taxon>Apicomplexa</taxon>
        <taxon>Aconoidasida</taxon>
        <taxon>Haemosporida</taxon>
        <taxon>Plasmodiidae</taxon>
        <taxon>Plasmodium</taxon>
        <taxon>Plasmodium (Laverania)</taxon>
    </lineage>
</organism>
<gene>
    <name evidence="1" type="ORF">PRG01_0024800</name>
</gene>
<protein>
    <submittedName>
        <fullName evidence="1">Rifin PIR protein, putative</fullName>
    </submittedName>
</protein>
<name>A0A2P9DSR6_PLARE</name>
<accession>A0A2P9DSR6</accession>
<dbReference type="VEuPathDB" id="PlasmoDB:PRG01_0024800"/>
<evidence type="ECO:0000313" key="2">
    <source>
        <dbReference type="Proteomes" id="UP000240500"/>
    </source>
</evidence>
<dbReference type="AlphaFoldDB" id="A0A2P9DSR6"/>
<sequence length="124" mass="12966">MKEVMDNFDRVTCGCGLAGVAESVGIFGSLGTYGWKIAATARVKDFATQEDIKAASKSATTGMCKPIKGVVKSFCDAISNEEVTFSPVVTAGKQATATTTEAVQNAQLGELTGTSTYLYSEIGY</sequence>
<dbReference type="Proteomes" id="UP000240500">
    <property type="component" value="Unassembled WGS sequence"/>
</dbReference>